<dbReference type="AlphaFoldDB" id="A0A7M7P433"/>
<dbReference type="RefSeq" id="XP_030846022.1">
    <property type="nucleotide sequence ID" value="XM_030990162.1"/>
</dbReference>
<feature type="compositionally biased region" description="Low complexity" evidence="1">
    <location>
        <begin position="363"/>
        <end position="382"/>
    </location>
</feature>
<evidence type="ECO:0000256" key="1">
    <source>
        <dbReference type="SAM" id="MobiDB-lite"/>
    </source>
</evidence>
<dbReference type="KEGG" id="spu:105438946"/>
<reference evidence="2" key="2">
    <citation type="submission" date="2021-01" db="UniProtKB">
        <authorList>
            <consortium name="EnsemblMetazoa"/>
        </authorList>
    </citation>
    <scope>IDENTIFICATION</scope>
</reference>
<dbReference type="OMA" id="GNTTHIN"/>
<evidence type="ECO:0000313" key="2">
    <source>
        <dbReference type="EnsemblMetazoa" id="XP_030846022"/>
    </source>
</evidence>
<name>A0A7M7P433_STRPU</name>
<feature type="compositionally biased region" description="Pro residues" evidence="1">
    <location>
        <begin position="338"/>
        <end position="362"/>
    </location>
</feature>
<keyword evidence="3" id="KW-1185">Reference proteome</keyword>
<protein>
    <submittedName>
        <fullName evidence="2">Uncharacterized protein</fullName>
    </submittedName>
</protein>
<reference evidence="3" key="1">
    <citation type="submission" date="2015-02" db="EMBL/GenBank/DDBJ databases">
        <title>Genome sequencing for Strongylocentrotus purpuratus.</title>
        <authorList>
            <person name="Murali S."/>
            <person name="Liu Y."/>
            <person name="Vee V."/>
            <person name="English A."/>
            <person name="Wang M."/>
            <person name="Skinner E."/>
            <person name="Han Y."/>
            <person name="Muzny D.M."/>
            <person name="Worley K.C."/>
            <person name="Gibbs R.A."/>
        </authorList>
    </citation>
    <scope>NUCLEOTIDE SEQUENCE</scope>
</reference>
<dbReference type="Proteomes" id="UP000007110">
    <property type="component" value="Unassembled WGS sequence"/>
</dbReference>
<sequence>MINTQQALPMIGVTLVEDFVKNPPPYFQVQHCVRHPVIRPVPERVNLCAHDKSHEAWFPDSMGRILKVSTVAQYDQLVQRLLTRPLVFDVKLERRHKSGRTRYILKCDIIVTVNTSHPVIQTQMMQIFDGGREDIVNGRNFALEFNFNSILKGWFRTVHQGQDSLLFNTTYHCAYANIVVTNSTEFNSMYSFSPEGVCMFLMCLPCCIFMCPIYRISRCLTTVDRDTDIDGEVSYLTFKREQRTRQDELLDMFRQYLVQQMMQQGSRGSRDQAYLGVPEVTRQPSVRGGAPVPRGAPPPPQGRGYPQHPAEMFQPYAPHPMNENGHVEHPVSPYGYGPTPPPPGAPMHPNPMGPTPPPPPPGVQRAPPTMAQPQAPPSYSQPLGAPATAQPELPSYDYVMGQSTDQDQLIT</sequence>
<evidence type="ECO:0000313" key="3">
    <source>
        <dbReference type="Proteomes" id="UP000007110"/>
    </source>
</evidence>
<accession>A0A7M7P433</accession>
<dbReference type="OrthoDB" id="5945807at2759"/>
<feature type="region of interest" description="Disordered" evidence="1">
    <location>
        <begin position="281"/>
        <end position="411"/>
    </location>
</feature>
<feature type="compositionally biased region" description="Polar residues" evidence="1">
    <location>
        <begin position="401"/>
        <end position="411"/>
    </location>
</feature>
<organism evidence="2 3">
    <name type="scientific">Strongylocentrotus purpuratus</name>
    <name type="common">Purple sea urchin</name>
    <dbReference type="NCBI Taxonomy" id="7668"/>
    <lineage>
        <taxon>Eukaryota</taxon>
        <taxon>Metazoa</taxon>
        <taxon>Echinodermata</taxon>
        <taxon>Eleutherozoa</taxon>
        <taxon>Echinozoa</taxon>
        <taxon>Echinoidea</taxon>
        <taxon>Euechinoidea</taxon>
        <taxon>Echinacea</taxon>
        <taxon>Camarodonta</taxon>
        <taxon>Echinidea</taxon>
        <taxon>Strongylocentrotidae</taxon>
        <taxon>Strongylocentrotus</taxon>
    </lineage>
</organism>
<dbReference type="GeneID" id="105438946"/>
<dbReference type="EnsemblMetazoa" id="XM_030990162">
    <property type="protein sequence ID" value="XP_030846022"/>
    <property type="gene ID" value="LOC105438946"/>
</dbReference>
<dbReference type="InParanoid" id="A0A7M7P433"/>
<proteinExistence type="predicted"/>